<sequence>MKEKKGKRLSCKTLAIAALSLFGLPSAQASSPSQAISPQLYADINIFLPGRVELEPVREVVVEFVALGDDWASIYLNGQRVIRQGNFNRREQIVLAEGAYYLQIAGITRFDSWASGYLDVGRSRSNVLVIVFSKEGGIQSISDPLAWIPDFPNR</sequence>
<feature type="signal peptide" evidence="1">
    <location>
        <begin position="1"/>
        <end position="29"/>
    </location>
</feature>
<proteinExistence type="predicted"/>
<evidence type="ECO:0000313" key="3">
    <source>
        <dbReference type="Proteomes" id="UP001600165"/>
    </source>
</evidence>
<reference evidence="2 3" key="1">
    <citation type="submission" date="2024-10" db="EMBL/GenBank/DDBJ databases">
        <authorList>
            <person name="Ratan Roy A."/>
            <person name="Morales Sandoval P.H."/>
            <person name="De Los Santos Villalobos S."/>
            <person name="Chakraborty S."/>
            <person name="Mukherjee J."/>
        </authorList>
    </citation>
    <scope>NUCLEOTIDE SEQUENCE [LARGE SCALE GENOMIC DNA]</scope>
    <source>
        <strain evidence="2 3">S1</strain>
    </source>
</reference>
<organism evidence="2 3">
    <name type="scientific">Almyronema epifaneia S1</name>
    <dbReference type="NCBI Taxonomy" id="2991925"/>
    <lineage>
        <taxon>Bacteria</taxon>
        <taxon>Bacillati</taxon>
        <taxon>Cyanobacteriota</taxon>
        <taxon>Cyanophyceae</taxon>
        <taxon>Nodosilineales</taxon>
        <taxon>Nodosilineaceae</taxon>
        <taxon>Almyronema</taxon>
        <taxon>Almyronema epifaneia</taxon>
    </lineage>
</organism>
<protein>
    <submittedName>
        <fullName evidence="2">Uncharacterized protein</fullName>
    </submittedName>
</protein>
<name>A0ABW6ID41_9CYAN</name>
<dbReference type="EMBL" id="JBHZOL010000031">
    <property type="protein sequence ID" value="MFE4105652.1"/>
    <property type="molecule type" value="Genomic_DNA"/>
</dbReference>
<keyword evidence="3" id="KW-1185">Reference proteome</keyword>
<accession>A0ABW6ID41</accession>
<dbReference type="Proteomes" id="UP001600165">
    <property type="component" value="Unassembled WGS sequence"/>
</dbReference>
<evidence type="ECO:0000256" key="1">
    <source>
        <dbReference type="SAM" id="SignalP"/>
    </source>
</evidence>
<feature type="chain" id="PRO_5047384628" evidence="1">
    <location>
        <begin position="30"/>
        <end position="154"/>
    </location>
</feature>
<keyword evidence="1" id="KW-0732">Signal</keyword>
<gene>
    <name evidence="2" type="ORF">ACFVKH_05140</name>
</gene>
<dbReference type="RefSeq" id="WP_377962599.1">
    <property type="nucleotide sequence ID" value="NZ_JBHZOL010000031.1"/>
</dbReference>
<evidence type="ECO:0000313" key="2">
    <source>
        <dbReference type="EMBL" id="MFE4105652.1"/>
    </source>
</evidence>
<comment type="caution">
    <text evidence="2">The sequence shown here is derived from an EMBL/GenBank/DDBJ whole genome shotgun (WGS) entry which is preliminary data.</text>
</comment>